<feature type="region of interest" description="Disordered" evidence="1">
    <location>
        <begin position="163"/>
        <end position="189"/>
    </location>
</feature>
<name>A0A9D4E8N9_DREPO</name>
<dbReference type="AlphaFoldDB" id="A0A9D4E8N9"/>
<comment type="caution">
    <text evidence="2">The sequence shown here is derived from an EMBL/GenBank/DDBJ whole genome shotgun (WGS) entry which is preliminary data.</text>
</comment>
<dbReference type="EMBL" id="JAIWYP010000009">
    <property type="protein sequence ID" value="KAH3775208.1"/>
    <property type="molecule type" value="Genomic_DNA"/>
</dbReference>
<evidence type="ECO:0000256" key="1">
    <source>
        <dbReference type="SAM" id="MobiDB-lite"/>
    </source>
</evidence>
<proteinExistence type="predicted"/>
<protein>
    <submittedName>
        <fullName evidence="2">Uncharacterized protein</fullName>
    </submittedName>
</protein>
<reference evidence="2" key="1">
    <citation type="journal article" date="2019" name="bioRxiv">
        <title>The Genome of the Zebra Mussel, Dreissena polymorpha: A Resource for Invasive Species Research.</title>
        <authorList>
            <person name="McCartney M.A."/>
            <person name="Auch B."/>
            <person name="Kono T."/>
            <person name="Mallez S."/>
            <person name="Zhang Y."/>
            <person name="Obille A."/>
            <person name="Becker A."/>
            <person name="Abrahante J.E."/>
            <person name="Garbe J."/>
            <person name="Badalamenti J.P."/>
            <person name="Herman A."/>
            <person name="Mangelson H."/>
            <person name="Liachko I."/>
            <person name="Sullivan S."/>
            <person name="Sone E.D."/>
            <person name="Koren S."/>
            <person name="Silverstein K.A.T."/>
            <person name="Beckman K.B."/>
            <person name="Gohl D.M."/>
        </authorList>
    </citation>
    <scope>NUCLEOTIDE SEQUENCE</scope>
    <source>
        <strain evidence="2">Duluth1</strain>
        <tissue evidence="2">Whole animal</tissue>
    </source>
</reference>
<dbReference type="Proteomes" id="UP000828390">
    <property type="component" value="Unassembled WGS sequence"/>
</dbReference>
<keyword evidence="3" id="KW-1185">Reference proteome</keyword>
<evidence type="ECO:0000313" key="2">
    <source>
        <dbReference type="EMBL" id="KAH3775208.1"/>
    </source>
</evidence>
<accession>A0A9D4E8N9</accession>
<reference evidence="2" key="2">
    <citation type="submission" date="2020-11" db="EMBL/GenBank/DDBJ databases">
        <authorList>
            <person name="McCartney M.A."/>
            <person name="Auch B."/>
            <person name="Kono T."/>
            <person name="Mallez S."/>
            <person name="Becker A."/>
            <person name="Gohl D.M."/>
            <person name="Silverstein K.A.T."/>
            <person name="Koren S."/>
            <person name="Bechman K.B."/>
            <person name="Herman A."/>
            <person name="Abrahante J.E."/>
            <person name="Garbe J."/>
        </authorList>
    </citation>
    <scope>NUCLEOTIDE SEQUENCE</scope>
    <source>
        <strain evidence="2">Duluth1</strain>
        <tissue evidence="2">Whole animal</tissue>
    </source>
</reference>
<gene>
    <name evidence="2" type="ORF">DPMN_176606</name>
</gene>
<evidence type="ECO:0000313" key="3">
    <source>
        <dbReference type="Proteomes" id="UP000828390"/>
    </source>
</evidence>
<organism evidence="2 3">
    <name type="scientific">Dreissena polymorpha</name>
    <name type="common">Zebra mussel</name>
    <name type="synonym">Mytilus polymorpha</name>
    <dbReference type="NCBI Taxonomy" id="45954"/>
    <lineage>
        <taxon>Eukaryota</taxon>
        <taxon>Metazoa</taxon>
        <taxon>Spiralia</taxon>
        <taxon>Lophotrochozoa</taxon>
        <taxon>Mollusca</taxon>
        <taxon>Bivalvia</taxon>
        <taxon>Autobranchia</taxon>
        <taxon>Heteroconchia</taxon>
        <taxon>Euheterodonta</taxon>
        <taxon>Imparidentia</taxon>
        <taxon>Neoheterodontei</taxon>
        <taxon>Myida</taxon>
        <taxon>Dreissenoidea</taxon>
        <taxon>Dreissenidae</taxon>
        <taxon>Dreissena</taxon>
    </lineage>
</organism>
<sequence length="189" mass="20794">MMSSEVAADNSFQPLCPSAGFETLMRYQASLSTPVLDEKERPFLDFLGDSRPMTPLALKRPLPVPFAESSGNRHKVQRIEASTQCSPSPTCQCNATNVLKSLSSAMDKQLKVSLSTQRSMTKLVEVSLSKQRSMTKVVEVSLSTQRSMAKLVEEVSKISKQLGGIQETMAKERRSESSGKYPSYKDAGH</sequence>